<dbReference type="Proteomes" id="UP001049200">
    <property type="component" value="Unassembled WGS sequence"/>
</dbReference>
<dbReference type="PANTHER" id="PTHR35530:SF2">
    <property type="entry name" value="BSL4019 PROTEIN"/>
    <property type="match status" value="1"/>
</dbReference>
<comment type="caution">
    <text evidence="2">The sequence shown here is derived from an EMBL/GenBank/DDBJ whole genome shotgun (WGS) entry which is preliminary data.</text>
</comment>
<gene>
    <name evidence="2" type="ORF">KVG88_13735</name>
</gene>
<protein>
    <submittedName>
        <fullName evidence="2">Tautomerase family protein</fullName>
    </submittedName>
</protein>
<dbReference type="InterPro" id="IPR004370">
    <property type="entry name" value="4-OT-like_dom"/>
</dbReference>
<proteinExistence type="predicted"/>
<sequence length="71" mass="7482">MPLVKIEMLAGRPGEKKHELAREITAAFTRILGSAPKDVTITFTDVAACDWVIAGEPLSASVVAPTPAPHS</sequence>
<evidence type="ECO:0000259" key="1">
    <source>
        <dbReference type="Pfam" id="PF01361"/>
    </source>
</evidence>
<reference evidence="2" key="1">
    <citation type="submission" date="2021-06" db="EMBL/GenBank/DDBJ databases">
        <title>Updating the genus Pseudomonas: Description of 43 new species and partition of the Pseudomonas putida group.</title>
        <authorList>
            <person name="Girard L."/>
            <person name="Lood C."/>
            <person name="Vandamme P."/>
            <person name="Rokni-Zadeh H."/>
            <person name="Van Noort V."/>
            <person name="Hofte M."/>
            <person name="Lavigne R."/>
            <person name="De Mot R."/>
        </authorList>
    </citation>
    <scope>NUCLEOTIDE SEQUENCE</scope>
    <source>
        <strain evidence="2">SWRI74</strain>
    </source>
</reference>
<dbReference type="RefSeq" id="WP_217871745.1">
    <property type="nucleotide sequence ID" value="NZ_JAHSTU010000003.1"/>
</dbReference>
<dbReference type="Pfam" id="PF01361">
    <property type="entry name" value="Tautomerase"/>
    <property type="match status" value="1"/>
</dbReference>
<accession>A0ABS6QQD6</accession>
<dbReference type="PANTHER" id="PTHR35530">
    <property type="entry name" value="TAUTOMERASE-RELATED"/>
    <property type="match status" value="1"/>
</dbReference>
<feature type="domain" description="4-oxalocrotonate tautomerase-like" evidence="1">
    <location>
        <begin position="2"/>
        <end position="60"/>
    </location>
</feature>
<evidence type="ECO:0000313" key="3">
    <source>
        <dbReference type="Proteomes" id="UP001049200"/>
    </source>
</evidence>
<evidence type="ECO:0000313" key="2">
    <source>
        <dbReference type="EMBL" id="MBV4521126.1"/>
    </source>
</evidence>
<keyword evidence="3" id="KW-1185">Reference proteome</keyword>
<name>A0ABS6QQD6_9PSED</name>
<organism evidence="2 3">
    <name type="scientific">Pseudomonas azerbaijanoccidentalis</name>
    <dbReference type="NCBI Taxonomy" id="2842347"/>
    <lineage>
        <taxon>Bacteria</taxon>
        <taxon>Pseudomonadati</taxon>
        <taxon>Pseudomonadota</taxon>
        <taxon>Gammaproteobacteria</taxon>
        <taxon>Pseudomonadales</taxon>
        <taxon>Pseudomonadaceae</taxon>
        <taxon>Pseudomonas</taxon>
    </lineage>
</organism>
<dbReference type="EMBL" id="JAHSTU010000003">
    <property type="protein sequence ID" value="MBV4521126.1"/>
    <property type="molecule type" value="Genomic_DNA"/>
</dbReference>